<reference evidence="8 9" key="1">
    <citation type="submission" date="2022-11" db="EMBL/GenBank/DDBJ databases">
        <title>Minimal conservation of predation-associated metabolite biosynthetic gene clusters underscores biosynthetic potential of Myxococcota including descriptions for ten novel species: Archangium lansinium sp. nov., Myxococcus landrumus sp. nov., Nannocystis bai.</title>
        <authorList>
            <person name="Ahearne A."/>
            <person name="Stevens C."/>
            <person name="Dowd S."/>
        </authorList>
    </citation>
    <scope>NUCLEOTIDE SEQUENCE [LARGE SCALE GENOMIC DNA]</scope>
    <source>
        <strain evidence="8 9">BB15-2</strain>
    </source>
</reference>
<gene>
    <name evidence="8" type="ORF">POL25_29425</name>
</gene>
<dbReference type="InterPro" id="IPR007627">
    <property type="entry name" value="RNA_pol_sigma70_r2"/>
</dbReference>
<dbReference type="Gene3D" id="1.10.10.10">
    <property type="entry name" value="Winged helix-like DNA-binding domain superfamily/Winged helix DNA-binding domain"/>
    <property type="match status" value="1"/>
</dbReference>
<dbReference type="CDD" id="cd06171">
    <property type="entry name" value="Sigma70_r4"/>
    <property type="match status" value="1"/>
</dbReference>
<evidence type="ECO:0000259" key="6">
    <source>
        <dbReference type="Pfam" id="PF04542"/>
    </source>
</evidence>
<protein>
    <submittedName>
        <fullName evidence="8">RNA polymerase sigma factor</fullName>
    </submittedName>
</protein>
<keyword evidence="2" id="KW-0805">Transcription regulation</keyword>
<organism evidence="8 9">
    <name type="scientific">Nannocystis bainbridge</name>
    <dbReference type="NCBI Taxonomy" id="2995303"/>
    <lineage>
        <taxon>Bacteria</taxon>
        <taxon>Pseudomonadati</taxon>
        <taxon>Myxococcota</taxon>
        <taxon>Polyangia</taxon>
        <taxon>Nannocystales</taxon>
        <taxon>Nannocystaceae</taxon>
        <taxon>Nannocystis</taxon>
    </lineage>
</organism>
<dbReference type="InterPro" id="IPR013325">
    <property type="entry name" value="RNA_pol_sigma_r2"/>
</dbReference>
<dbReference type="EMBL" id="JAQNDL010000003">
    <property type="protein sequence ID" value="MDC0721064.1"/>
    <property type="molecule type" value="Genomic_DNA"/>
</dbReference>
<dbReference type="PANTHER" id="PTHR43133:SF8">
    <property type="entry name" value="RNA POLYMERASE SIGMA FACTOR HI_1459-RELATED"/>
    <property type="match status" value="1"/>
</dbReference>
<evidence type="ECO:0000313" key="9">
    <source>
        <dbReference type="Proteomes" id="UP001221686"/>
    </source>
</evidence>
<proteinExistence type="inferred from homology"/>
<name>A0ABT5E5C1_9BACT</name>
<sequence length="208" mass="22484">MLAKAPAPALVAVAADAPSDGTAEHAEARALARATSAGDRQAATTFARRLLPVARRVTRALLGAGSDADDLSQTALVELLESARTYAGQGPLEAWARRITVRVTLRWLKRGRRLALVSHDEDDPGNEPLEPGDDLREHIPRAVADYLALLPEPQRIALVLRHALDHTLPEIAELTGAPVPTVKSRVLKAEETLRKLIRRDLNLGRPAP</sequence>
<dbReference type="Pfam" id="PF04542">
    <property type="entry name" value="Sigma70_r2"/>
    <property type="match status" value="1"/>
</dbReference>
<dbReference type="Pfam" id="PF08281">
    <property type="entry name" value="Sigma70_r4_2"/>
    <property type="match status" value="1"/>
</dbReference>
<dbReference type="SUPFAM" id="SSF88659">
    <property type="entry name" value="Sigma3 and sigma4 domains of RNA polymerase sigma factors"/>
    <property type="match status" value="1"/>
</dbReference>
<dbReference type="InterPro" id="IPR036388">
    <property type="entry name" value="WH-like_DNA-bd_sf"/>
</dbReference>
<accession>A0ABT5E5C1</accession>
<dbReference type="NCBIfam" id="TIGR02937">
    <property type="entry name" value="sigma70-ECF"/>
    <property type="match status" value="1"/>
</dbReference>
<dbReference type="InterPro" id="IPR013324">
    <property type="entry name" value="RNA_pol_sigma_r3/r4-like"/>
</dbReference>
<evidence type="ECO:0000256" key="4">
    <source>
        <dbReference type="ARBA" id="ARBA00023125"/>
    </source>
</evidence>
<dbReference type="InterPro" id="IPR039425">
    <property type="entry name" value="RNA_pol_sigma-70-like"/>
</dbReference>
<feature type="domain" description="RNA polymerase sigma factor 70 region 4 type 2" evidence="7">
    <location>
        <begin position="142"/>
        <end position="192"/>
    </location>
</feature>
<evidence type="ECO:0000313" key="8">
    <source>
        <dbReference type="EMBL" id="MDC0721064.1"/>
    </source>
</evidence>
<dbReference type="InterPro" id="IPR014284">
    <property type="entry name" value="RNA_pol_sigma-70_dom"/>
</dbReference>
<dbReference type="InterPro" id="IPR013249">
    <property type="entry name" value="RNA_pol_sigma70_r4_t2"/>
</dbReference>
<dbReference type="PANTHER" id="PTHR43133">
    <property type="entry name" value="RNA POLYMERASE ECF-TYPE SIGMA FACTO"/>
    <property type="match status" value="1"/>
</dbReference>
<evidence type="ECO:0000256" key="5">
    <source>
        <dbReference type="ARBA" id="ARBA00023163"/>
    </source>
</evidence>
<feature type="domain" description="RNA polymerase sigma-70 region 2" evidence="6">
    <location>
        <begin position="47"/>
        <end position="113"/>
    </location>
</feature>
<evidence type="ECO:0000259" key="7">
    <source>
        <dbReference type="Pfam" id="PF08281"/>
    </source>
</evidence>
<evidence type="ECO:0000256" key="3">
    <source>
        <dbReference type="ARBA" id="ARBA00023082"/>
    </source>
</evidence>
<dbReference type="SUPFAM" id="SSF88946">
    <property type="entry name" value="Sigma2 domain of RNA polymerase sigma factors"/>
    <property type="match status" value="1"/>
</dbReference>
<comment type="caution">
    <text evidence="8">The sequence shown here is derived from an EMBL/GenBank/DDBJ whole genome shotgun (WGS) entry which is preliminary data.</text>
</comment>
<keyword evidence="3" id="KW-0731">Sigma factor</keyword>
<dbReference type="Proteomes" id="UP001221686">
    <property type="component" value="Unassembled WGS sequence"/>
</dbReference>
<comment type="similarity">
    <text evidence="1">Belongs to the sigma-70 factor family. ECF subfamily.</text>
</comment>
<dbReference type="Gene3D" id="1.10.1740.10">
    <property type="match status" value="1"/>
</dbReference>
<keyword evidence="4" id="KW-0238">DNA-binding</keyword>
<keyword evidence="9" id="KW-1185">Reference proteome</keyword>
<dbReference type="RefSeq" id="WP_272089568.1">
    <property type="nucleotide sequence ID" value="NZ_JAQNDL010000003.1"/>
</dbReference>
<evidence type="ECO:0000256" key="1">
    <source>
        <dbReference type="ARBA" id="ARBA00010641"/>
    </source>
</evidence>
<evidence type="ECO:0000256" key="2">
    <source>
        <dbReference type="ARBA" id="ARBA00023015"/>
    </source>
</evidence>
<keyword evidence="5" id="KW-0804">Transcription</keyword>